<keyword evidence="1" id="KW-1133">Transmembrane helix</keyword>
<proteinExistence type="predicted"/>
<reference evidence="3" key="1">
    <citation type="submission" date="2023-07" db="EMBL/GenBank/DDBJ databases">
        <title>30 novel species of actinomycetes from the DSMZ collection.</title>
        <authorList>
            <person name="Nouioui I."/>
        </authorList>
    </citation>
    <scope>NUCLEOTIDE SEQUENCE [LARGE SCALE GENOMIC DNA]</scope>
    <source>
        <strain evidence="3">DSM 40932</strain>
    </source>
</reference>
<accession>A0ABU2VUQ6</accession>
<dbReference type="Proteomes" id="UP001180556">
    <property type="component" value="Unassembled WGS sequence"/>
</dbReference>
<evidence type="ECO:0000313" key="2">
    <source>
        <dbReference type="EMBL" id="MDT0489353.1"/>
    </source>
</evidence>
<keyword evidence="1" id="KW-0812">Transmembrane</keyword>
<comment type="caution">
    <text evidence="2">The sequence shown here is derived from an EMBL/GenBank/DDBJ whole genome shotgun (WGS) entry which is preliminary data.</text>
</comment>
<organism evidence="2 3">
    <name type="scientific">Streptomyces stephensoniae</name>
    <dbReference type="NCBI Taxonomy" id="3375367"/>
    <lineage>
        <taxon>Bacteria</taxon>
        <taxon>Bacillati</taxon>
        <taxon>Actinomycetota</taxon>
        <taxon>Actinomycetes</taxon>
        <taxon>Kitasatosporales</taxon>
        <taxon>Streptomycetaceae</taxon>
        <taxon>Streptomyces</taxon>
    </lineage>
</organism>
<evidence type="ECO:0000256" key="1">
    <source>
        <dbReference type="SAM" id="Phobius"/>
    </source>
</evidence>
<protein>
    <recommendedName>
        <fullName evidence="4">MFS transporter</fullName>
    </recommendedName>
</protein>
<feature type="transmembrane region" description="Helical" evidence="1">
    <location>
        <begin position="94"/>
        <end position="114"/>
    </location>
</feature>
<sequence>MGRQAERHQGDAERGGNVGRRGEIPWSVALVHGVVAGSCTAFGVALSLLYADGVSAGLVLFWVLILAAGPAAAVRRFGMPREKRRFGRVVGQGLVSVLWQAMAVAPFTSLFIFFAPTDTLFWPILLVWLFSGGFCALWAKAVSRERPSAAVVRPGEPPSPPPLAAARSAEEERAITEFGELLAHHPFDASLPVTEYVERADYSLALTAYEQARAARPGEVLGILAEGRTALARLDARMGLDTVQSRTGCFFDHRHGPAVTSVEWAPAGGTRRRIEVCRADAVRLADELGR</sequence>
<keyword evidence="1" id="KW-0472">Membrane</keyword>
<feature type="transmembrane region" description="Helical" evidence="1">
    <location>
        <begin position="120"/>
        <end position="139"/>
    </location>
</feature>
<gene>
    <name evidence="2" type="ORF">RM717_02395</name>
</gene>
<keyword evidence="3" id="KW-1185">Reference proteome</keyword>
<dbReference type="RefSeq" id="WP_311595555.1">
    <property type="nucleotide sequence ID" value="NZ_JAVRFG010000002.1"/>
</dbReference>
<feature type="transmembrane region" description="Helical" evidence="1">
    <location>
        <begin position="56"/>
        <end position="74"/>
    </location>
</feature>
<evidence type="ECO:0008006" key="4">
    <source>
        <dbReference type="Google" id="ProtNLM"/>
    </source>
</evidence>
<feature type="transmembrane region" description="Helical" evidence="1">
    <location>
        <begin position="29"/>
        <end position="50"/>
    </location>
</feature>
<name>A0ABU2VUQ6_9ACTN</name>
<evidence type="ECO:0000313" key="3">
    <source>
        <dbReference type="Proteomes" id="UP001180556"/>
    </source>
</evidence>
<dbReference type="EMBL" id="JAVRFG010000002">
    <property type="protein sequence ID" value="MDT0489353.1"/>
    <property type="molecule type" value="Genomic_DNA"/>
</dbReference>